<dbReference type="InterPro" id="IPR036910">
    <property type="entry name" value="HMG_box_dom_sf"/>
</dbReference>
<keyword evidence="3" id="KW-0804">Transcription</keyword>
<keyword evidence="8" id="KW-1185">Reference proteome</keyword>
<feature type="domain" description="HMG box" evidence="6">
    <location>
        <begin position="1"/>
        <end position="71"/>
    </location>
</feature>
<feature type="compositionally biased region" description="Basic and acidic residues" evidence="5">
    <location>
        <begin position="53"/>
        <end position="62"/>
    </location>
</feature>
<name>A0A4V1J5H0_9FUNG</name>
<reference evidence="8" key="1">
    <citation type="journal article" date="2018" name="Nat. Microbiol.">
        <title>Leveraging single-cell genomics to expand the fungal tree of life.</title>
        <authorList>
            <person name="Ahrendt S.R."/>
            <person name="Quandt C.A."/>
            <person name="Ciobanu D."/>
            <person name="Clum A."/>
            <person name="Salamov A."/>
            <person name="Andreopoulos B."/>
            <person name="Cheng J.F."/>
            <person name="Woyke T."/>
            <person name="Pelin A."/>
            <person name="Henrissat B."/>
            <person name="Reynolds N.K."/>
            <person name="Benny G.L."/>
            <person name="Smith M.E."/>
            <person name="James T.Y."/>
            <person name="Grigoriev I.V."/>
        </authorList>
    </citation>
    <scope>NUCLEOTIDE SEQUENCE [LARGE SCALE GENOMIC DNA]</scope>
    <source>
        <strain evidence="8">RSA 468</strain>
    </source>
</reference>
<evidence type="ECO:0000256" key="2">
    <source>
        <dbReference type="ARBA" id="ARBA00023125"/>
    </source>
</evidence>
<dbReference type="EMBL" id="ML002305">
    <property type="protein sequence ID" value="RKP39029.1"/>
    <property type="molecule type" value="Genomic_DNA"/>
</dbReference>
<dbReference type="CDD" id="cd01389">
    <property type="entry name" value="HMG-box_ROX1-like"/>
    <property type="match status" value="1"/>
</dbReference>
<evidence type="ECO:0000259" key="6">
    <source>
        <dbReference type="PROSITE" id="PS50118"/>
    </source>
</evidence>
<evidence type="ECO:0000313" key="8">
    <source>
        <dbReference type="Proteomes" id="UP000268162"/>
    </source>
</evidence>
<dbReference type="Pfam" id="PF00505">
    <property type="entry name" value="HMG_box"/>
    <property type="match status" value="1"/>
</dbReference>
<dbReference type="Gene3D" id="1.10.30.10">
    <property type="entry name" value="High mobility group box domain"/>
    <property type="match status" value="1"/>
</dbReference>
<evidence type="ECO:0000313" key="7">
    <source>
        <dbReference type="EMBL" id="RKP39029.1"/>
    </source>
</evidence>
<protein>
    <submittedName>
        <fullName evidence="7">Putative HMG box protein</fullName>
    </submittedName>
</protein>
<organism evidence="7 8">
    <name type="scientific">Dimargaris cristalligena</name>
    <dbReference type="NCBI Taxonomy" id="215637"/>
    <lineage>
        <taxon>Eukaryota</taxon>
        <taxon>Fungi</taxon>
        <taxon>Fungi incertae sedis</taxon>
        <taxon>Zoopagomycota</taxon>
        <taxon>Kickxellomycotina</taxon>
        <taxon>Dimargaritomycetes</taxon>
        <taxon>Dimargaritales</taxon>
        <taxon>Dimargaritaceae</taxon>
        <taxon>Dimargaris</taxon>
    </lineage>
</organism>
<evidence type="ECO:0000256" key="4">
    <source>
        <dbReference type="PROSITE-ProRule" id="PRU00267"/>
    </source>
</evidence>
<feature type="compositionally biased region" description="Basic residues" evidence="5">
    <location>
        <begin position="73"/>
        <end position="85"/>
    </location>
</feature>
<feature type="region of interest" description="Disordered" evidence="5">
    <location>
        <begin position="53"/>
        <end position="85"/>
    </location>
</feature>
<keyword evidence="1" id="KW-0805">Transcription regulation</keyword>
<dbReference type="STRING" id="215637.A0A4V1J5H0"/>
<dbReference type="FunFam" id="1.10.30.10:FF:000041">
    <property type="entry name" value="HMG box family protein"/>
    <property type="match status" value="1"/>
</dbReference>
<feature type="non-terminal residue" evidence="7">
    <location>
        <position position="1"/>
    </location>
</feature>
<dbReference type="InterPro" id="IPR009071">
    <property type="entry name" value="HMG_box_dom"/>
</dbReference>
<evidence type="ECO:0000256" key="1">
    <source>
        <dbReference type="ARBA" id="ARBA00023015"/>
    </source>
</evidence>
<accession>A0A4V1J5H0</accession>
<dbReference type="GO" id="GO:0030154">
    <property type="term" value="P:cell differentiation"/>
    <property type="evidence" value="ECO:0007669"/>
    <property type="project" value="TreeGrafter"/>
</dbReference>
<dbReference type="PANTHER" id="PTHR10270">
    <property type="entry name" value="SOX TRANSCRIPTION FACTOR"/>
    <property type="match status" value="1"/>
</dbReference>
<dbReference type="GO" id="GO:0001228">
    <property type="term" value="F:DNA-binding transcription activator activity, RNA polymerase II-specific"/>
    <property type="evidence" value="ECO:0007669"/>
    <property type="project" value="TreeGrafter"/>
</dbReference>
<sequence length="85" mass="10161">IPRPRNAFIIYRQEKHRELVAGSTGPSIPNKEISKIIGKMWREEPKLVKDEYHRRAEEEKTTHATTYPDYKYSPRKSIKNPKRLR</sequence>
<dbReference type="PROSITE" id="PS50118">
    <property type="entry name" value="HMG_BOX_2"/>
    <property type="match status" value="1"/>
</dbReference>
<keyword evidence="4" id="KW-0539">Nucleus</keyword>
<feature type="non-terminal residue" evidence="7">
    <location>
        <position position="85"/>
    </location>
</feature>
<dbReference type="Proteomes" id="UP000268162">
    <property type="component" value="Unassembled WGS sequence"/>
</dbReference>
<dbReference type="GO" id="GO:0000978">
    <property type="term" value="F:RNA polymerase II cis-regulatory region sequence-specific DNA binding"/>
    <property type="evidence" value="ECO:0007669"/>
    <property type="project" value="TreeGrafter"/>
</dbReference>
<dbReference type="SUPFAM" id="SSF47095">
    <property type="entry name" value="HMG-box"/>
    <property type="match status" value="1"/>
</dbReference>
<dbReference type="SMART" id="SM00398">
    <property type="entry name" value="HMG"/>
    <property type="match status" value="1"/>
</dbReference>
<dbReference type="AlphaFoldDB" id="A0A4V1J5H0"/>
<feature type="DNA-binding region" description="HMG box" evidence="4">
    <location>
        <begin position="1"/>
        <end position="71"/>
    </location>
</feature>
<dbReference type="InterPro" id="IPR050140">
    <property type="entry name" value="SRY-related_HMG-box_TF-like"/>
</dbReference>
<keyword evidence="2 4" id="KW-0238">DNA-binding</keyword>
<gene>
    <name evidence="7" type="ORF">BJ085DRAFT_7481</name>
</gene>
<proteinExistence type="predicted"/>
<evidence type="ECO:0000256" key="3">
    <source>
        <dbReference type="ARBA" id="ARBA00023163"/>
    </source>
</evidence>
<dbReference type="GO" id="GO:0005634">
    <property type="term" value="C:nucleus"/>
    <property type="evidence" value="ECO:0007669"/>
    <property type="project" value="UniProtKB-UniRule"/>
</dbReference>
<dbReference type="PANTHER" id="PTHR10270:SF161">
    <property type="entry name" value="SEX-DETERMINING REGION Y PROTEIN"/>
    <property type="match status" value="1"/>
</dbReference>
<evidence type="ECO:0000256" key="5">
    <source>
        <dbReference type="SAM" id="MobiDB-lite"/>
    </source>
</evidence>